<sequence length="535" mass="60097">MPEQDATLADVLGQYAPGTGKDRYVRFIDEVLDYPVTDTLEAMAKSLEQNEQTLAVGANGPGKSYAAALLAVTVLYTNADVVVPVTAGNGDTLKNSIWKPIKSIWRNTGLPGDYKDNDRSLHTQFDDEWFLECHSPKYADDLEGDHNDNVVYLIEEADKPGVTAEHIDSARSTLGDDDHILVIANPPTDETNVVADLMNNPEWHRLQFPTWESRNARVDRGICDKDKIGGIAGLSKMQSDWAEYHDSSWPGIERVIEVSSPYLTPSGEPTTREWEAARETKPNAVVGREGLYDANIRAKENPEFRSDLHIKWYKRRAGVMPPDSAEKWRPWSIADVEAGYNRDVGYVRETPECLGVDVADKVDTTKAIGLHDQKAIVEYKSQDPLPEQQRELTAKIREWPEMDGHVDAIGKGAQLAQTLQERFQGFSEFAANEVAVDEQYRYKWCHGLQLIGEWLRSGGSFEDKRLYEQLKIGARVLEFERRHLSSRGKVIEATPKDKLKKELGYSPDELDALLMCIMARETDATDGKAAPTFGW</sequence>
<proteinExistence type="predicted"/>
<accession>A0AAE9BZD1</accession>
<gene>
    <name evidence="1" type="ORF">HATV-3_gp8</name>
</gene>
<evidence type="ECO:0000313" key="2">
    <source>
        <dbReference type="Proteomes" id="UP000827845"/>
    </source>
</evidence>
<dbReference type="Gene3D" id="3.40.50.300">
    <property type="entry name" value="P-loop containing nucleotide triphosphate hydrolases"/>
    <property type="match status" value="1"/>
</dbReference>
<protein>
    <submittedName>
        <fullName evidence="1">Terminase large subunit</fullName>
    </submittedName>
</protein>
<dbReference type="Proteomes" id="UP000827845">
    <property type="component" value="Segment"/>
</dbReference>
<organism evidence="1 2">
    <name type="scientific">Haloarcula tailed virus 3</name>
    <dbReference type="NCBI Taxonomy" id="2877990"/>
    <lineage>
        <taxon>Viruses</taxon>
        <taxon>Duplodnaviria</taxon>
        <taxon>Heunggongvirae</taxon>
        <taxon>Uroviricota</taxon>
        <taxon>Caudoviricetes</taxon>
        <taxon>Kirjokansivirales</taxon>
        <taxon>Pyrstoviridae</taxon>
        <taxon>Hatrivirus</taxon>
        <taxon>Hatrivirus caudatum</taxon>
        <taxon>Hatrivirus HATV3</taxon>
    </lineage>
</organism>
<dbReference type="InterPro" id="IPR027417">
    <property type="entry name" value="P-loop_NTPase"/>
</dbReference>
<keyword evidence="2" id="KW-1185">Reference proteome</keyword>
<evidence type="ECO:0000313" key="1">
    <source>
        <dbReference type="EMBL" id="UBF23358.1"/>
    </source>
</evidence>
<dbReference type="Gene3D" id="3.30.420.240">
    <property type="match status" value="1"/>
</dbReference>
<reference evidence="1" key="1">
    <citation type="submission" date="2021-05" db="EMBL/GenBank/DDBJ databases">
        <title>Diversity, taxonomy and evolution of archaeal viruses of the class Caudoviricetes.</title>
        <authorList>
            <person name="Liu Y."/>
            <person name="Demina T.A."/>
            <person name="Roux S."/>
            <person name="Aiewsakun P."/>
            <person name="Kazlauskas D."/>
            <person name="Simmonds P."/>
            <person name="Prangishvili D."/>
            <person name="Oksanen H.M."/>
            <person name="Krupovic M."/>
        </authorList>
    </citation>
    <scope>NUCLEOTIDE SEQUENCE</scope>
    <source>
        <strain evidence="1">HATV-3/30</strain>
    </source>
</reference>
<name>A0AAE9BZD1_9CAUD</name>
<dbReference type="EMBL" id="MZ334527">
    <property type="protein sequence ID" value="UBF23358.1"/>
    <property type="molecule type" value="Genomic_DNA"/>
</dbReference>